<dbReference type="AlphaFoldDB" id="A0A1H3GNU4"/>
<sequence>MAARAAQTLSFFETRLILHPLMGHHETAGFSGAIISSLVSANERDGKSNVHHQC</sequence>
<dbReference type="EMBL" id="FNOY01000016">
    <property type="protein sequence ID" value="SDY04645.1"/>
    <property type="molecule type" value="Genomic_DNA"/>
</dbReference>
<proteinExistence type="predicted"/>
<evidence type="ECO:0000313" key="1">
    <source>
        <dbReference type="EMBL" id="SDY04645.1"/>
    </source>
</evidence>
<name>A0A1H3GNU4_9PROT</name>
<protein>
    <submittedName>
        <fullName evidence="1">Uncharacterized protein</fullName>
    </submittedName>
</protein>
<dbReference type="Proteomes" id="UP000198640">
    <property type="component" value="Unassembled WGS sequence"/>
</dbReference>
<evidence type="ECO:0000313" key="2">
    <source>
        <dbReference type="Proteomes" id="UP000198640"/>
    </source>
</evidence>
<gene>
    <name evidence="1" type="ORF">SAMN05421881_10167</name>
</gene>
<organism evidence="1 2">
    <name type="scientific">Nitrosomonas halophila</name>
    <dbReference type="NCBI Taxonomy" id="44576"/>
    <lineage>
        <taxon>Bacteria</taxon>
        <taxon>Pseudomonadati</taxon>
        <taxon>Pseudomonadota</taxon>
        <taxon>Betaproteobacteria</taxon>
        <taxon>Nitrosomonadales</taxon>
        <taxon>Nitrosomonadaceae</taxon>
        <taxon>Nitrosomonas</taxon>
    </lineage>
</organism>
<keyword evidence="2" id="KW-1185">Reference proteome</keyword>
<reference evidence="1 2" key="1">
    <citation type="submission" date="2016-10" db="EMBL/GenBank/DDBJ databases">
        <authorList>
            <person name="de Groot N.N."/>
        </authorList>
    </citation>
    <scope>NUCLEOTIDE SEQUENCE [LARGE SCALE GENOMIC DNA]</scope>
    <source>
        <strain evidence="1 2">Nm1</strain>
    </source>
</reference>
<accession>A0A1H3GNU4</accession>